<feature type="domain" description="N-acetyltransferase" evidence="2">
    <location>
        <begin position="177"/>
        <end position="233"/>
    </location>
</feature>
<organism evidence="3 4">
    <name type="scientific">Acrodontium crateriforme</name>
    <dbReference type="NCBI Taxonomy" id="150365"/>
    <lineage>
        <taxon>Eukaryota</taxon>
        <taxon>Fungi</taxon>
        <taxon>Dikarya</taxon>
        <taxon>Ascomycota</taxon>
        <taxon>Pezizomycotina</taxon>
        <taxon>Dothideomycetes</taxon>
        <taxon>Dothideomycetidae</taxon>
        <taxon>Mycosphaerellales</taxon>
        <taxon>Teratosphaeriaceae</taxon>
        <taxon>Acrodontium</taxon>
    </lineage>
</organism>
<feature type="compositionally biased region" description="Basic and acidic residues" evidence="1">
    <location>
        <begin position="102"/>
        <end position="136"/>
    </location>
</feature>
<dbReference type="Proteomes" id="UP001303373">
    <property type="component" value="Chromosome 8"/>
</dbReference>
<dbReference type="AlphaFoldDB" id="A0AAQ3R922"/>
<evidence type="ECO:0000259" key="2">
    <source>
        <dbReference type="Pfam" id="PF00583"/>
    </source>
</evidence>
<dbReference type="InterPro" id="IPR000182">
    <property type="entry name" value="GNAT_dom"/>
</dbReference>
<dbReference type="GO" id="GO:0016747">
    <property type="term" value="F:acyltransferase activity, transferring groups other than amino-acyl groups"/>
    <property type="evidence" value="ECO:0007669"/>
    <property type="project" value="InterPro"/>
</dbReference>
<name>A0AAQ3R922_9PEZI</name>
<dbReference type="InterPro" id="IPR052523">
    <property type="entry name" value="Trichothecene_AcTrans"/>
</dbReference>
<dbReference type="PANTHER" id="PTHR42791:SF1">
    <property type="entry name" value="N-ACETYLTRANSFERASE DOMAIN-CONTAINING PROTEIN"/>
    <property type="match status" value="1"/>
</dbReference>
<evidence type="ECO:0000313" key="3">
    <source>
        <dbReference type="EMBL" id="WPH02489.1"/>
    </source>
</evidence>
<protein>
    <recommendedName>
        <fullName evidence="2">N-acetyltransferase domain-containing protein</fullName>
    </recommendedName>
</protein>
<dbReference type="SUPFAM" id="SSF55729">
    <property type="entry name" value="Acyl-CoA N-acyltransferases (Nat)"/>
    <property type="match status" value="1"/>
</dbReference>
<proteinExistence type="predicted"/>
<evidence type="ECO:0000256" key="1">
    <source>
        <dbReference type="SAM" id="MobiDB-lite"/>
    </source>
</evidence>
<dbReference type="PANTHER" id="PTHR42791">
    <property type="entry name" value="GNAT FAMILY ACETYLTRANSFERASE"/>
    <property type="match status" value="1"/>
</dbReference>
<accession>A0AAQ3R922</accession>
<dbReference type="EMBL" id="CP138587">
    <property type="protein sequence ID" value="WPH02489.1"/>
    <property type="molecule type" value="Genomic_DNA"/>
</dbReference>
<evidence type="ECO:0000313" key="4">
    <source>
        <dbReference type="Proteomes" id="UP001303373"/>
    </source>
</evidence>
<dbReference type="InterPro" id="IPR016181">
    <property type="entry name" value="Acyl_CoA_acyltransferase"/>
</dbReference>
<dbReference type="Pfam" id="PF00583">
    <property type="entry name" value="Acetyltransf_1"/>
    <property type="match status" value="1"/>
</dbReference>
<feature type="region of interest" description="Disordered" evidence="1">
    <location>
        <begin position="102"/>
        <end position="156"/>
    </location>
</feature>
<sequence length="282" mass="31294">MESDGQQKSLGENKSFTLRPLENADVATCAHIAGEAFKKDRHTQLKTRCPENPYDHEEGMKGAFAHWLSRPSGTIEGTVAVDQTSGQVVGWIVWGFRGFDDDASRQGKVEENPEEKVEEKTKDEVKDKVEVEKEQIEPDTAPPTESTPPVKKRTRASLEEYTSADLQTWMKRLMPPGTKCMFICSIAVHPSYEGHGIGTQLMAQGTTKADAEGVKCWVHASEAGAQIFETCGFEQVGSLALDLDAWNVDNIVPPEGDGAKWGIYTFRYMVRPARKRESMLVS</sequence>
<dbReference type="Gene3D" id="3.40.630.30">
    <property type="match status" value="1"/>
</dbReference>
<gene>
    <name evidence="3" type="ORF">R9X50_00535400</name>
</gene>
<dbReference type="CDD" id="cd04301">
    <property type="entry name" value="NAT_SF"/>
    <property type="match status" value="1"/>
</dbReference>
<keyword evidence="4" id="KW-1185">Reference proteome</keyword>
<reference evidence="3 4" key="1">
    <citation type="submission" date="2023-11" db="EMBL/GenBank/DDBJ databases">
        <title>An acidophilic fungus is an integral part of prey digestion in a carnivorous sundew plant.</title>
        <authorList>
            <person name="Tsai I.J."/>
        </authorList>
    </citation>
    <scope>NUCLEOTIDE SEQUENCE [LARGE SCALE GENOMIC DNA]</scope>
    <source>
        <strain evidence="3">169a</strain>
    </source>
</reference>